<dbReference type="GO" id="GO:0005829">
    <property type="term" value="C:cytosol"/>
    <property type="evidence" value="ECO:0007669"/>
    <property type="project" value="TreeGrafter"/>
</dbReference>
<dbReference type="InterPro" id="IPR028889">
    <property type="entry name" value="USP"/>
</dbReference>
<feature type="region of interest" description="Disordered" evidence="9">
    <location>
        <begin position="595"/>
        <end position="683"/>
    </location>
</feature>
<keyword evidence="6 8" id="KW-0788">Thiol protease</keyword>
<dbReference type="SUPFAM" id="SSF54001">
    <property type="entry name" value="Cysteine proteinases"/>
    <property type="match status" value="1"/>
</dbReference>
<evidence type="ECO:0000256" key="3">
    <source>
        <dbReference type="ARBA" id="ARBA00022670"/>
    </source>
</evidence>
<dbReference type="AlphaFoldDB" id="A0A2Z6MFX1"/>
<dbReference type="PANTHER" id="PTHR24006:SF747">
    <property type="entry name" value="UBIQUITIN CARBOXYL-TERMINAL HYDROLASE 20"/>
    <property type="match status" value="1"/>
</dbReference>
<organism evidence="11 12">
    <name type="scientific">Trifolium subterraneum</name>
    <name type="common">Subterranean clover</name>
    <dbReference type="NCBI Taxonomy" id="3900"/>
    <lineage>
        <taxon>Eukaryota</taxon>
        <taxon>Viridiplantae</taxon>
        <taxon>Streptophyta</taxon>
        <taxon>Embryophyta</taxon>
        <taxon>Tracheophyta</taxon>
        <taxon>Spermatophyta</taxon>
        <taxon>Magnoliopsida</taxon>
        <taxon>eudicotyledons</taxon>
        <taxon>Gunneridae</taxon>
        <taxon>Pentapetalae</taxon>
        <taxon>rosids</taxon>
        <taxon>fabids</taxon>
        <taxon>Fabales</taxon>
        <taxon>Fabaceae</taxon>
        <taxon>Papilionoideae</taxon>
        <taxon>50 kb inversion clade</taxon>
        <taxon>NPAAA clade</taxon>
        <taxon>Hologalegina</taxon>
        <taxon>IRL clade</taxon>
        <taxon>Trifolieae</taxon>
        <taxon>Trifolium</taxon>
    </lineage>
</organism>
<dbReference type="EMBL" id="DF973455">
    <property type="protein sequence ID" value="GAU31424.1"/>
    <property type="molecule type" value="Genomic_DNA"/>
</dbReference>
<dbReference type="PROSITE" id="PS50235">
    <property type="entry name" value="USP_3"/>
    <property type="match status" value="1"/>
</dbReference>
<gene>
    <name evidence="11" type="ORF">TSUD_221950</name>
</gene>
<feature type="compositionally biased region" description="Polar residues" evidence="9">
    <location>
        <begin position="728"/>
        <end position="737"/>
    </location>
</feature>
<comment type="catalytic activity">
    <reaction evidence="1 8">
        <text>Thiol-dependent hydrolysis of ester, thioester, amide, peptide and isopeptide bonds formed by the C-terminal Gly of ubiquitin (a 76-residue protein attached to proteins as an intracellular targeting signal).</text>
        <dbReference type="EC" id="3.4.19.12"/>
    </reaction>
</comment>
<dbReference type="PROSITE" id="PS00972">
    <property type="entry name" value="USP_1"/>
    <property type="match status" value="1"/>
</dbReference>
<comment type="similarity">
    <text evidence="2 8">Belongs to the peptidase C19 family.</text>
</comment>
<evidence type="ECO:0000256" key="9">
    <source>
        <dbReference type="SAM" id="MobiDB-lite"/>
    </source>
</evidence>
<evidence type="ECO:0000256" key="1">
    <source>
        <dbReference type="ARBA" id="ARBA00000707"/>
    </source>
</evidence>
<dbReference type="PANTHER" id="PTHR24006">
    <property type="entry name" value="UBIQUITIN CARBOXYL-TERMINAL HYDROLASE"/>
    <property type="match status" value="1"/>
</dbReference>
<dbReference type="InterPro" id="IPR001394">
    <property type="entry name" value="Peptidase_C19_UCH"/>
</dbReference>
<dbReference type="FunFam" id="3.90.70.10:FF:000116">
    <property type="entry name" value="Ubiquitin carboxyl-terminal hydrolase 20"/>
    <property type="match status" value="1"/>
</dbReference>
<dbReference type="OrthoDB" id="420187at2759"/>
<evidence type="ECO:0000256" key="5">
    <source>
        <dbReference type="ARBA" id="ARBA00022801"/>
    </source>
</evidence>
<feature type="compositionally biased region" description="Pro residues" evidence="9">
    <location>
        <begin position="633"/>
        <end position="643"/>
    </location>
</feature>
<feature type="region of interest" description="Disordered" evidence="9">
    <location>
        <begin position="561"/>
        <end position="581"/>
    </location>
</feature>
<comment type="function">
    <text evidence="7 8">Recognizes and hydrolyzes the peptide bond at the C-terminal Gly of ubiquitin. Involved in the processing of poly-ubiquitin precursors as well as that of ubiquitinated proteins.</text>
</comment>
<evidence type="ECO:0000256" key="2">
    <source>
        <dbReference type="ARBA" id="ARBA00009085"/>
    </source>
</evidence>
<dbReference type="GO" id="GO:0005634">
    <property type="term" value="C:nucleus"/>
    <property type="evidence" value="ECO:0007669"/>
    <property type="project" value="TreeGrafter"/>
</dbReference>
<feature type="region of interest" description="Disordered" evidence="9">
    <location>
        <begin position="1"/>
        <end position="24"/>
    </location>
</feature>
<evidence type="ECO:0000256" key="8">
    <source>
        <dbReference type="RuleBase" id="RU366025"/>
    </source>
</evidence>
<feature type="compositionally biased region" description="Low complexity" evidence="9">
    <location>
        <begin position="667"/>
        <end position="678"/>
    </location>
</feature>
<sequence>MSSSNSPHGGEKQDNQMDPPSTVNSIYETVEIAQPGSPLPDCDGVFVESLPLVDGSPRPLTDAVLVYGDVQEGDPNQSVICDVKNGGDSSLIWPEAVDPQECRPLNSSRVLAVQPEAWVPANSADDSWVYEDLLQDVIYESDSKAVPSIIGAGLANLGNTCFLNSIMQCFTHTVPLLESILDCSHTYDDRHYGFCVICAFRYQMTHSLQSTGRVVSPYILVDNLHYFNKSFRRYQQEDVHEFMSCALDELDSCFLNLKRNNPNFEDKNIVQKVFGGSLASKLRCCNCGHSSDTSDPIIDLSLQLENVDALSSALESFTMVENMDGKFKCEGCNEEVSKEKRLMLGETPTIAAFHLKRFKTDGILVEKIDKHIKFPLELDLQPYTILNGNNDVSLKYDLYAVVVHTGFSSTSGHYFCFIRTAPDTWHKFDDSKVTKVSEETVLSQEAYMLFYARQGTPWFSKFVESRIPVLERCNTSPKSVLDVTDGQDKSCPTLNGNIERSGVGESKELTDGQNKSFPTLNGNIERSGAGESKEFPKKFDYSGRQSREFLETDDIIYASPCREQFPAGPSNQKTPNLSGSEDINAQVQPLNRTSLTNIAKPGGSSHAENGAPDKNKCSQDVFDFIENDGFNPLTPPNSPPYQTPPGKSFQISRDHLKTENQGSCKRSSSSSSNKSNKSADSAETKAAITYLKKMRGLSSRRCALMEYLDASPSNSKGSSENKRKKTDSSQSDKGNNSARKKSSHASVTAYPVAAGISQKHQHVVVVMTVYNRASSMRTRQCCYCRVCCHTWGHAMAQHSGCATEENYNGLSSEMAGWGTDSHSLSIVGGV</sequence>
<name>A0A2Z6MFX1_TRISU</name>
<dbReference type="Pfam" id="PF00443">
    <property type="entry name" value="UCH"/>
    <property type="match status" value="1"/>
</dbReference>
<dbReference type="InterPro" id="IPR018200">
    <property type="entry name" value="USP_CS"/>
</dbReference>
<keyword evidence="3 8" id="KW-0645">Protease</keyword>
<evidence type="ECO:0000256" key="6">
    <source>
        <dbReference type="ARBA" id="ARBA00022807"/>
    </source>
</evidence>
<protein>
    <recommendedName>
        <fullName evidence="8">Ubiquitin carboxyl-terminal hydrolase</fullName>
        <ecNumber evidence="8">3.4.19.12</ecNumber>
    </recommendedName>
</protein>
<feature type="domain" description="USP" evidence="10">
    <location>
        <begin position="152"/>
        <end position="454"/>
    </location>
</feature>
<accession>A0A2Z6MFX1</accession>
<evidence type="ECO:0000256" key="7">
    <source>
        <dbReference type="ARBA" id="ARBA00037450"/>
    </source>
</evidence>
<evidence type="ECO:0000259" key="10">
    <source>
        <dbReference type="PROSITE" id="PS50235"/>
    </source>
</evidence>
<keyword evidence="4 8" id="KW-0833">Ubl conjugation pathway</keyword>
<dbReference type="EC" id="3.4.19.12" evidence="8"/>
<dbReference type="PROSITE" id="PS00973">
    <property type="entry name" value="USP_2"/>
    <property type="match status" value="1"/>
</dbReference>
<keyword evidence="12" id="KW-1185">Reference proteome</keyword>
<dbReference type="InterPro" id="IPR050164">
    <property type="entry name" value="Peptidase_C19"/>
</dbReference>
<evidence type="ECO:0000256" key="4">
    <source>
        <dbReference type="ARBA" id="ARBA00022786"/>
    </source>
</evidence>
<dbReference type="Proteomes" id="UP000242715">
    <property type="component" value="Unassembled WGS sequence"/>
</dbReference>
<feature type="compositionally biased region" description="Polar residues" evidence="9">
    <location>
        <begin position="511"/>
        <end position="524"/>
    </location>
</feature>
<feature type="compositionally biased region" description="Polar residues" evidence="9">
    <location>
        <begin position="569"/>
        <end position="581"/>
    </location>
</feature>
<evidence type="ECO:0000313" key="11">
    <source>
        <dbReference type="EMBL" id="GAU31424.1"/>
    </source>
</evidence>
<dbReference type="InterPro" id="IPR038765">
    <property type="entry name" value="Papain-like_cys_pep_sf"/>
</dbReference>
<keyword evidence="5 8" id="KW-0378">Hydrolase</keyword>
<dbReference type="Gene3D" id="3.90.70.10">
    <property type="entry name" value="Cysteine proteinases"/>
    <property type="match status" value="1"/>
</dbReference>
<reference evidence="12" key="1">
    <citation type="journal article" date="2017" name="Front. Plant Sci.">
        <title>Climate Clever Clovers: New Paradigm to Reduce the Environmental Footprint of Ruminants by Breeding Low Methanogenic Forages Utilizing Haplotype Variation.</title>
        <authorList>
            <person name="Kaur P."/>
            <person name="Appels R."/>
            <person name="Bayer P.E."/>
            <person name="Keeble-Gagnere G."/>
            <person name="Wang J."/>
            <person name="Hirakawa H."/>
            <person name="Shirasawa K."/>
            <person name="Vercoe P."/>
            <person name="Stefanova K."/>
            <person name="Durmic Z."/>
            <person name="Nichols P."/>
            <person name="Revell C."/>
            <person name="Isobe S.N."/>
            <person name="Edwards D."/>
            <person name="Erskine W."/>
        </authorList>
    </citation>
    <scope>NUCLEOTIDE SEQUENCE [LARGE SCALE GENOMIC DNA]</scope>
    <source>
        <strain evidence="12">cv. Daliak</strain>
    </source>
</reference>
<proteinExistence type="inferred from homology"/>
<dbReference type="GO" id="GO:0006508">
    <property type="term" value="P:proteolysis"/>
    <property type="evidence" value="ECO:0007669"/>
    <property type="project" value="UniProtKB-KW"/>
</dbReference>
<feature type="region of interest" description="Disordered" evidence="9">
    <location>
        <begin position="709"/>
        <end position="746"/>
    </location>
</feature>
<feature type="region of interest" description="Disordered" evidence="9">
    <location>
        <begin position="499"/>
        <end position="537"/>
    </location>
</feature>
<dbReference type="GO" id="GO:0016579">
    <property type="term" value="P:protein deubiquitination"/>
    <property type="evidence" value="ECO:0007669"/>
    <property type="project" value="InterPro"/>
</dbReference>
<evidence type="ECO:0000313" key="12">
    <source>
        <dbReference type="Proteomes" id="UP000242715"/>
    </source>
</evidence>
<dbReference type="GO" id="GO:0004843">
    <property type="term" value="F:cysteine-type deubiquitinase activity"/>
    <property type="evidence" value="ECO:0007669"/>
    <property type="project" value="UniProtKB-UniRule"/>
</dbReference>